<sequence>MTRGRRRTQVAAILGVATTGALLLSACSGSANGSDSTSGASEDFTYLSFAENTSIKDTLTALSTGECSDANSQAKLKIDNLAQASYDQSIQLKAGQGDLPSLLASGNSPQIAKDLNKSGALVNIGAELGEMGLDDAIIPAAKSTIEALYDGQVYVLPTEFNVEGIWYNKKLFADNGIEVPTTWDDLVAAADKLNAAGIQPFSADGKDGWPLTRLVGNYIYRSVGPDALAKVADGSARLTDSDYVEGAAKVADLGAKGYFGPSVGSIDYTTAVNQFLSGNAAMFYMGSWILGNFNDPEANKIGNDNIGFMPFPAVEGGKGSADQLAANVGVPLAISQDRYDEGSKHWLGCIARNFGAQSLKDQGVITGFKVNGDVGDVPPLTQAVQDQIGKTTDTVLWFEALFPPRASTESQTNASLLVTGGLSPEEFMSKIQAELPES</sequence>
<evidence type="ECO:0000256" key="3">
    <source>
        <dbReference type="SAM" id="SignalP"/>
    </source>
</evidence>
<protein>
    <submittedName>
        <fullName evidence="4">ABC transporter substrate-binding protein</fullName>
    </submittedName>
</protein>
<dbReference type="EMBL" id="BONK01000005">
    <property type="protein sequence ID" value="GIG21173.1"/>
    <property type="molecule type" value="Genomic_DNA"/>
</dbReference>
<keyword evidence="5" id="KW-1185">Reference proteome</keyword>
<name>A0A919TZT2_9CELL</name>
<keyword evidence="3" id="KW-0732">Signal</keyword>
<evidence type="ECO:0000256" key="1">
    <source>
        <dbReference type="ARBA" id="ARBA00008520"/>
    </source>
</evidence>
<comment type="caution">
    <text evidence="4">The sequence shown here is derived from an EMBL/GenBank/DDBJ whole genome shotgun (WGS) entry which is preliminary data.</text>
</comment>
<dbReference type="PROSITE" id="PS51257">
    <property type="entry name" value="PROKAR_LIPOPROTEIN"/>
    <property type="match status" value="1"/>
</dbReference>
<keyword evidence="2" id="KW-0813">Transport</keyword>
<evidence type="ECO:0000313" key="5">
    <source>
        <dbReference type="Proteomes" id="UP000632740"/>
    </source>
</evidence>
<dbReference type="InterPro" id="IPR050490">
    <property type="entry name" value="Bact_solute-bd_prot1"/>
</dbReference>
<proteinExistence type="inferred from homology"/>
<organism evidence="4 5">
    <name type="scientific">Cellulomonas chitinilytica</name>
    <dbReference type="NCBI Taxonomy" id="398759"/>
    <lineage>
        <taxon>Bacteria</taxon>
        <taxon>Bacillati</taxon>
        <taxon>Actinomycetota</taxon>
        <taxon>Actinomycetes</taxon>
        <taxon>Micrococcales</taxon>
        <taxon>Cellulomonadaceae</taxon>
        <taxon>Cellulomonas</taxon>
    </lineage>
</organism>
<evidence type="ECO:0000313" key="4">
    <source>
        <dbReference type="EMBL" id="GIG21173.1"/>
    </source>
</evidence>
<feature type="chain" id="PRO_5038077945" evidence="3">
    <location>
        <begin position="34"/>
        <end position="438"/>
    </location>
</feature>
<dbReference type="Pfam" id="PF01547">
    <property type="entry name" value="SBP_bac_1"/>
    <property type="match status" value="1"/>
</dbReference>
<dbReference type="Gene3D" id="3.40.190.10">
    <property type="entry name" value="Periplasmic binding protein-like II"/>
    <property type="match status" value="2"/>
</dbReference>
<evidence type="ECO:0000256" key="2">
    <source>
        <dbReference type="ARBA" id="ARBA00022448"/>
    </source>
</evidence>
<gene>
    <name evidence="4" type="ORF">Cch01nite_18970</name>
</gene>
<reference evidence="4" key="1">
    <citation type="submission" date="2021-01" db="EMBL/GenBank/DDBJ databases">
        <title>Whole genome shotgun sequence of Cellulomonas chitinilytica NBRC 110799.</title>
        <authorList>
            <person name="Komaki H."/>
            <person name="Tamura T."/>
        </authorList>
    </citation>
    <scope>NUCLEOTIDE SEQUENCE</scope>
    <source>
        <strain evidence="4">NBRC 110799</strain>
    </source>
</reference>
<dbReference type="Proteomes" id="UP000632740">
    <property type="component" value="Unassembled WGS sequence"/>
</dbReference>
<dbReference type="PANTHER" id="PTHR43649">
    <property type="entry name" value="ARABINOSE-BINDING PROTEIN-RELATED"/>
    <property type="match status" value="1"/>
</dbReference>
<comment type="similarity">
    <text evidence="1">Belongs to the bacterial solute-binding protein 1 family.</text>
</comment>
<dbReference type="AlphaFoldDB" id="A0A919TZT2"/>
<feature type="signal peptide" evidence="3">
    <location>
        <begin position="1"/>
        <end position="33"/>
    </location>
</feature>
<dbReference type="PANTHER" id="PTHR43649:SF29">
    <property type="entry name" value="OSMOPROTECTIVE COMPOUNDS-BINDING PROTEIN GGTB"/>
    <property type="match status" value="1"/>
</dbReference>
<dbReference type="InterPro" id="IPR006059">
    <property type="entry name" value="SBP"/>
</dbReference>
<dbReference type="SUPFAM" id="SSF53850">
    <property type="entry name" value="Periplasmic binding protein-like II"/>
    <property type="match status" value="1"/>
</dbReference>
<accession>A0A919TZT2</accession>